<dbReference type="AlphaFoldDB" id="A0ABD2JWH7"/>
<reference evidence="2 3" key="1">
    <citation type="submission" date="2024-10" db="EMBL/GenBank/DDBJ databases">
        <authorList>
            <person name="Kim D."/>
        </authorList>
    </citation>
    <scope>NUCLEOTIDE SEQUENCE [LARGE SCALE GENOMIC DNA]</scope>
    <source>
        <strain evidence="2">BH-2024</strain>
    </source>
</reference>
<keyword evidence="3" id="KW-1185">Reference proteome</keyword>
<name>A0ABD2JWH7_9BILA</name>
<dbReference type="Gene3D" id="3.10.20.90">
    <property type="entry name" value="Phosphatidylinositol 3-kinase Catalytic Subunit, Chain A, domain 1"/>
    <property type="match status" value="5"/>
</dbReference>
<proteinExistence type="predicted"/>
<evidence type="ECO:0000313" key="2">
    <source>
        <dbReference type="EMBL" id="KAL3094933.1"/>
    </source>
</evidence>
<protein>
    <recommendedName>
        <fullName evidence="1">Ubiquitin-like domain-containing protein</fullName>
    </recommendedName>
</protein>
<dbReference type="Pfam" id="PF00240">
    <property type="entry name" value="ubiquitin"/>
    <property type="match status" value="4"/>
</dbReference>
<feature type="domain" description="Ubiquitin-like" evidence="1">
    <location>
        <begin position="421"/>
        <end position="501"/>
    </location>
</feature>
<dbReference type="PANTHER" id="PTHR10621:SF0">
    <property type="entry name" value="UV EXCISION REPAIR PROTEIN RAD23"/>
    <property type="match status" value="1"/>
</dbReference>
<dbReference type="SUPFAM" id="SSF54236">
    <property type="entry name" value="Ubiquitin-like"/>
    <property type="match status" value="5"/>
</dbReference>
<dbReference type="PROSITE" id="PS50053">
    <property type="entry name" value="UBIQUITIN_2"/>
    <property type="match status" value="5"/>
</dbReference>
<dbReference type="CDD" id="cd17039">
    <property type="entry name" value="Ubl_ubiquitin_like"/>
    <property type="match status" value="4"/>
</dbReference>
<evidence type="ECO:0000313" key="3">
    <source>
        <dbReference type="Proteomes" id="UP001620626"/>
    </source>
</evidence>
<organism evidence="2 3">
    <name type="scientific">Heterodera trifolii</name>
    <dbReference type="NCBI Taxonomy" id="157864"/>
    <lineage>
        <taxon>Eukaryota</taxon>
        <taxon>Metazoa</taxon>
        <taxon>Ecdysozoa</taxon>
        <taxon>Nematoda</taxon>
        <taxon>Chromadorea</taxon>
        <taxon>Rhabditida</taxon>
        <taxon>Tylenchina</taxon>
        <taxon>Tylenchomorpha</taxon>
        <taxon>Tylenchoidea</taxon>
        <taxon>Heteroderidae</taxon>
        <taxon>Heteroderinae</taxon>
        <taxon>Heterodera</taxon>
    </lineage>
</organism>
<dbReference type="SMART" id="SM00213">
    <property type="entry name" value="UBQ"/>
    <property type="match status" value="5"/>
</dbReference>
<evidence type="ECO:0000259" key="1">
    <source>
        <dbReference type="PROSITE" id="PS50053"/>
    </source>
</evidence>
<feature type="domain" description="Ubiquitin-like" evidence="1">
    <location>
        <begin position="189"/>
        <end position="259"/>
    </location>
</feature>
<accession>A0ABD2JWH7</accession>
<dbReference type="InterPro" id="IPR029071">
    <property type="entry name" value="Ubiquitin-like_domsf"/>
</dbReference>
<dbReference type="Proteomes" id="UP001620626">
    <property type="component" value="Unassembled WGS sequence"/>
</dbReference>
<feature type="domain" description="Ubiquitin-like" evidence="1">
    <location>
        <begin position="262"/>
        <end position="336"/>
    </location>
</feature>
<feature type="domain" description="Ubiquitin-like" evidence="1">
    <location>
        <begin position="341"/>
        <end position="387"/>
    </location>
</feature>
<dbReference type="EMBL" id="JBICBT010000888">
    <property type="protein sequence ID" value="KAL3094933.1"/>
    <property type="molecule type" value="Genomic_DNA"/>
</dbReference>
<dbReference type="PANTHER" id="PTHR10621">
    <property type="entry name" value="UV EXCISION REPAIR PROTEIN RAD23"/>
    <property type="match status" value="1"/>
</dbReference>
<gene>
    <name evidence="2" type="ORF">niasHT_024847</name>
</gene>
<dbReference type="InterPro" id="IPR000626">
    <property type="entry name" value="Ubiquitin-like_dom"/>
</dbReference>
<feature type="domain" description="Ubiquitin-like" evidence="1">
    <location>
        <begin position="113"/>
        <end position="184"/>
    </location>
</feature>
<comment type="caution">
    <text evidence="2">The sequence shown here is derived from an EMBL/GenBank/DDBJ whole genome shotgun (WGS) entry which is preliminary data.</text>
</comment>
<sequence length="648" mass="74024">MNKFWRCEFKDSGVDKCKGRIWTSLRDEFILMATQHTCERNPSQVIAQKVTTAIKRRAVETIEAPAVIRAVSLQSILVRLHFQKCRQKGNQFVRSDKKIPNKAASNLPTRKKMRASNASKDEHTMITVDLKYEKTVAALKQAIERKTGIPCEQQLIRHKSSSGEVLKDEETLEDNSLEKAEVFMSFGELEILVNYETESFAIRVDKSDTVATVKNAIKERFGIPSEQQTLRNNNTFDLALEDDQTMNFYEIKDGQIILLSFGEFRICVMYGRECFPVDVKKTDTVATLKERIGNISKFGNIPPEKQRLISPRLNEFKNDDKTMDDCWVEKDEIVIVTWNEFEISVKYDQAEEPITIEVKYNDTLRSLKDKIKDKFGIAPEKQKLSQGSAENQSKETECCDDSPIYGCYIAKGETIFMSGPFQIEVEYTINGYHDIEKVEVNGKDTVKNVKAKIKKMIEEKWNATIEDEGERMELYKPIDKILDEDDKTMDTYGIQKGDRIYARRADNSRQLRCLPLPCRSVRRRSVPCRPVRRPFSAMPVRAADLCPIRAPPVVPCPIRAPPVRCIPCRRPAPPMPCRVADVSVPDAHPSPIPAAPIVPFPNLCRPHILTHFVPFPNLCRPHIFDPFRAVPHSVPSPHFDPFCAVPTF</sequence>